<gene>
    <name evidence="3" type="ORF">GCM10011396_38190</name>
</gene>
<dbReference type="InterPro" id="IPR011042">
    <property type="entry name" value="6-blade_b-propeller_TolB-like"/>
</dbReference>
<evidence type="ECO:0000256" key="1">
    <source>
        <dbReference type="ARBA" id="ARBA00022737"/>
    </source>
</evidence>
<reference evidence="3" key="1">
    <citation type="journal article" date="2014" name="Int. J. Syst. Evol. Microbiol.">
        <title>Complete genome sequence of Corynebacterium casei LMG S-19264T (=DSM 44701T), isolated from a smear-ripened cheese.</title>
        <authorList>
            <consortium name="US DOE Joint Genome Institute (JGI-PGF)"/>
            <person name="Walter F."/>
            <person name="Albersmeier A."/>
            <person name="Kalinowski J."/>
            <person name="Ruckert C."/>
        </authorList>
    </citation>
    <scope>NUCLEOTIDE SEQUENCE</scope>
    <source>
        <strain evidence="3">CGMCC 1.10998</strain>
    </source>
</reference>
<dbReference type="Proteomes" id="UP000637423">
    <property type="component" value="Unassembled WGS sequence"/>
</dbReference>
<dbReference type="Gene3D" id="2.120.10.30">
    <property type="entry name" value="TolB, C-terminal domain"/>
    <property type="match status" value="5"/>
</dbReference>
<dbReference type="PROSITE" id="PS51125">
    <property type="entry name" value="NHL"/>
    <property type="match status" value="2"/>
</dbReference>
<evidence type="ECO:0000313" key="3">
    <source>
        <dbReference type="EMBL" id="GGC87281.1"/>
    </source>
</evidence>
<reference evidence="3" key="2">
    <citation type="submission" date="2020-09" db="EMBL/GenBank/DDBJ databases">
        <authorList>
            <person name="Sun Q."/>
            <person name="Zhou Y."/>
        </authorList>
    </citation>
    <scope>NUCLEOTIDE SEQUENCE</scope>
    <source>
        <strain evidence="3">CGMCC 1.10998</strain>
    </source>
</reference>
<feature type="repeat" description="NHL" evidence="2">
    <location>
        <begin position="270"/>
        <end position="300"/>
    </location>
</feature>
<accession>A0A916XP09</accession>
<protein>
    <recommendedName>
        <fullName evidence="5">NHL repeat-containing protein</fullName>
    </recommendedName>
</protein>
<dbReference type="CDD" id="cd05819">
    <property type="entry name" value="NHL"/>
    <property type="match status" value="1"/>
</dbReference>
<dbReference type="RefSeq" id="WP_188567718.1">
    <property type="nucleotide sequence ID" value="NZ_BMED01000004.1"/>
</dbReference>
<proteinExistence type="predicted"/>
<dbReference type="Pfam" id="PF01436">
    <property type="entry name" value="NHL"/>
    <property type="match status" value="1"/>
</dbReference>
<evidence type="ECO:0000256" key="2">
    <source>
        <dbReference type="PROSITE-ProRule" id="PRU00504"/>
    </source>
</evidence>
<name>A0A916XP09_9BURK</name>
<dbReference type="SUPFAM" id="SSF101898">
    <property type="entry name" value="NHL repeat"/>
    <property type="match status" value="2"/>
</dbReference>
<dbReference type="PANTHER" id="PTHR13833">
    <property type="match status" value="1"/>
</dbReference>
<keyword evidence="1" id="KW-0677">Repeat</keyword>
<sequence>MSALASLLEASSNKMQRLLSVAALTSILSLTACGGGSSTSSDSSPDKGSDSGVGILPAVASQLKLLAGDIGSPGNIDGPANLARFNGADVVTVDTLGNILVAEDASGAVRKIDLAGNVSTFAGLLGTQGCADGPGTTARFGSVASMTPGNGGDIYLTDIGCSTIRKIDGSGTVTTIAGSVHVSGEVDGTGAAAQFYNPYFITFDKTSNSLYVSDYGRVDGQCEPFFGPCTYTYFAGSTIRKVTLAGVVTTVAGKSGTYGFADGPNTTALFNQPRGLAVDDVGNIFVNDCNNGAIRKIDKSGTVSTFVDASTDLVHCPSQLLIDANKNIVVIDSRNGIERISPLGPLLSTTPLPPSLQIFLAQISPISPNQNTWWQPATFDTSNQLLIAGYTAVQRLSQSGAEVTVAGSYYISSGSSDGTGSSAQFYGPTGLAVDATGNAYVADSGNRTIRKITAAGVVTTVAGSVLQEGNVDGAGPVARFTFPHSPIIDAAGNIYFGDAGNSIRKMTQAGLVTTIASGPSYQFGAMTADSAGTMYVANGKTIMKLSSSGTLTTYITSSDEIGAFAVDSQGIVYVTDPVSNLIRKITPQGVSSVFAGIYRVNGQNDGPGATATFAGPGAIVIDAANNLFVSDYFNNTIRRISPQGMVSTYLGIAGKVGIQPGPAPGSLYQPLGLAIRGNSLYLISKNAVLKTGP</sequence>
<comment type="caution">
    <text evidence="3">The sequence shown here is derived from an EMBL/GenBank/DDBJ whole genome shotgun (WGS) entry which is preliminary data.</text>
</comment>
<dbReference type="InterPro" id="IPR001258">
    <property type="entry name" value="NHL_repeat"/>
</dbReference>
<keyword evidence="4" id="KW-1185">Reference proteome</keyword>
<dbReference type="AlphaFoldDB" id="A0A916XP09"/>
<organism evidence="3 4">
    <name type="scientific">Undibacterium terreum</name>
    <dbReference type="NCBI Taxonomy" id="1224302"/>
    <lineage>
        <taxon>Bacteria</taxon>
        <taxon>Pseudomonadati</taxon>
        <taxon>Pseudomonadota</taxon>
        <taxon>Betaproteobacteria</taxon>
        <taxon>Burkholderiales</taxon>
        <taxon>Oxalobacteraceae</taxon>
        <taxon>Undibacterium</taxon>
    </lineage>
</organism>
<dbReference type="PANTHER" id="PTHR13833:SF71">
    <property type="entry name" value="NHL DOMAIN-CONTAINING PROTEIN"/>
    <property type="match status" value="1"/>
</dbReference>
<feature type="repeat" description="NHL" evidence="2">
    <location>
        <begin position="424"/>
        <end position="455"/>
    </location>
</feature>
<evidence type="ECO:0008006" key="5">
    <source>
        <dbReference type="Google" id="ProtNLM"/>
    </source>
</evidence>
<evidence type="ECO:0000313" key="4">
    <source>
        <dbReference type="Proteomes" id="UP000637423"/>
    </source>
</evidence>
<dbReference type="EMBL" id="BMED01000004">
    <property type="protein sequence ID" value="GGC87281.1"/>
    <property type="molecule type" value="Genomic_DNA"/>
</dbReference>